<name>A0A858PXV9_9RICK</name>
<organism evidence="1 2">
    <name type="scientific">Anaplasma platys</name>
    <dbReference type="NCBI Taxonomy" id="949"/>
    <lineage>
        <taxon>Bacteria</taxon>
        <taxon>Pseudomonadati</taxon>
        <taxon>Pseudomonadota</taxon>
        <taxon>Alphaproteobacteria</taxon>
        <taxon>Rickettsiales</taxon>
        <taxon>Anaplasmataceae</taxon>
        <taxon>Anaplasma</taxon>
    </lineage>
</organism>
<proteinExistence type="predicted"/>
<accession>A0A858PXV9</accession>
<sequence length="86" mass="9768">MPRSVVRISVELLCMKLRSRWYRLLVTFKSIELNLLCCLKRGILDIVTICLVEILGVTCCTCHLCSRICPLKGCFTSACVCLIIWS</sequence>
<protein>
    <submittedName>
        <fullName evidence="1">Uncharacterized protein</fullName>
    </submittedName>
</protein>
<dbReference type="EMBL" id="CP046391">
    <property type="protein sequence ID" value="QJC27410.1"/>
    <property type="molecule type" value="Genomic_DNA"/>
</dbReference>
<dbReference type="AlphaFoldDB" id="A0A858PXV9"/>
<reference evidence="1 2" key="1">
    <citation type="journal article" date="2020" name="Pathogens">
        <title>First Whole Genome Sequence of Anaplasma platys, an Obligate Intracellular Rickettsial Pathogen of Dogs.</title>
        <authorList>
            <person name="Llanes A."/>
            <person name="Rajeev S."/>
        </authorList>
    </citation>
    <scope>NUCLEOTIDE SEQUENCE [LARGE SCALE GENOMIC DNA]</scope>
    <source>
        <strain evidence="1 2">S3</strain>
    </source>
</reference>
<evidence type="ECO:0000313" key="2">
    <source>
        <dbReference type="Proteomes" id="UP000500930"/>
    </source>
</evidence>
<keyword evidence="2" id="KW-1185">Reference proteome</keyword>
<dbReference type="KEGG" id="aplt:ANPL_01515"/>
<evidence type="ECO:0000313" key="1">
    <source>
        <dbReference type="EMBL" id="QJC27410.1"/>
    </source>
</evidence>
<gene>
    <name evidence="1" type="ORF">ANPL_01515</name>
</gene>
<dbReference type="Proteomes" id="UP000500930">
    <property type="component" value="Chromosome"/>
</dbReference>